<dbReference type="PANTHER" id="PTHR30346:SF29">
    <property type="entry name" value="LYSR SUBSTRATE-BINDING"/>
    <property type="match status" value="1"/>
</dbReference>
<evidence type="ECO:0000256" key="3">
    <source>
        <dbReference type="ARBA" id="ARBA00023125"/>
    </source>
</evidence>
<keyword evidence="3" id="KW-0238">DNA-binding</keyword>
<dbReference type="Gene3D" id="3.40.190.10">
    <property type="entry name" value="Periplasmic binding protein-like II"/>
    <property type="match status" value="2"/>
</dbReference>
<reference evidence="7 8" key="1">
    <citation type="journal article" date="2019" name="Int. J. Syst. Evol. Microbiol.">
        <title>The Global Catalogue of Microorganisms (GCM) 10K type strain sequencing project: providing services to taxonomists for standard genome sequencing and annotation.</title>
        <authorList>
            <consortium name="The Broad Institute Genomics Platform"/>
            <consortium name="The Broad Institute Genome Sequencing Center for Infectious Disease"/>
            <person name="Wu L."/>
            <person name="Ma J."/>
        </authorList>
    </citation>
    <scope>NUCLEOTIDE SEQUENCE [LARGE SCALE GENOMIC DNA]</scope>
    <source>
        <strain evidence="7 8">JCM 15900</strain>
    </source>
</reference>
<evidence type="ECO:0000256" key="2">
    <source>
        <dbReference type="ARBA" id="ARBA00023015"/>
    </source>
</evidence>
<dbReference type="EMBL" id="BAAAPZ010000003">
    <property type="protein sequence ID" value="GAA2092137.1"/>
    <property type="molecule type" value="Genomic_DNA"/>
</dbReference>
<comment type="caution">
    <text evidence="7">The sequence shown here is derived from an EMBL/GenBank/DDBJ whole genome shotgun (WGS) entry which is preliminary data.</text>
</comment>
<proteinExistence type="inferred from homology"/>
<evidence type="ECO:0000313" key="7">
    <source>
        <dbReference type="EMBL" id="GAA2092137.1"/>
    </source>
</evidence>
<evidence type="ECO:0000259" key="6">
    <source>
        <dbReference type="PROSITE" id="PS50931"/>
    </source>
</evidence>
<organism evidence="7 8">
    <name type="scientific">Brevibacterium salitolerans</name>
    <dbReference type="NCBI Taxonomy" id="1403566"/>
    <lineage>
        <taxon>Bacteria</taxon>
        <taxon>Bacillati</taxon>
        <taxon>Actinomycetota</taxon>
        <taxon>Actinomycetes</taxon>
        <taxon>Micrococcales</taxon>
        <taxon>Brevibacteriaceae</taxon>
        <taxon>Brevibacterium</taxon>
    </lineage>
</organism>
<dbReference type="PANTHER" id="PTHR30346">
    <property type="entry name" value="TRANSCRIPTIONAL DUAL REGULATOR HCAR-RELATED"/>
    <property type="match status" value="1"/>
</dbReference>
<keyword evidence="2" id="KW-0805">Transcription regulation</keyword>
<dbReference type="InterPro" id="IPR036388">
    <property type="entry name" value="WH-like_DNA-bd_sf"/>
</dbReference>
<dbReference type="CDD" id="cd08423">
    <property type="entry name" value="PBP2_LTTR_like_6"/>
    <property type="match status" value="1"/>
</dbReference>
<keyword evidence="8" id="KW-1185">Reference proteome</keyword>
<dbReference type="Pfam" id="PF03466">
    <property type="entry name" value="LysR_substrate"/>
    <property type="match status" value="1"/>
</dbReference>
<feature type="signal peptide" evidence="5">
    <location>
        <begin position="1"/>
        <end position="20"/>
    </location>
</feature>
<gene>
    <name evidence="7" type="ORF">GCM10009823_09690</name>
</gene>
<dbReference type="PROSITE" id="PS50931">
    <property type="entry name" value="HTH_LYSR"/>
    <property type="match status" value="1"/>
</dbReference>
<dbReference type="Gene3D" id="1.10.10.10">
    <property type="entry name" value="Winged helix-like DNA-binding domain superfamily/Winged helix DNA-binding domain"/>
    <property type="match status" value="1"/>
</dbReference>
<name>A0ABN2WIS5_9MICO</name>
<evidence type="ECO:0000256" key="1">
    <source>
        <dbReference type="ARBA" id="ARBA00009437"/>
    </source>
</evidence>
<dbReference type="Pfam" id="PF00126">
    <property type="entry name" value="HTH_1"/>
    <property type="match status" value="1"/>
</dbReference>
<dbReference type="SUPFAM" id="SSF53850">
    <property type="entry name" value="Periplasmic binding protein-like II"/>
    <property type="match status" value="1"/>
</dbReference>
<keyword evidence="5" id="KW-0732">Signal</keyword>
<feature type="domain" description="HTH lysR-type" evidence="6">
    <location>
        <begin position="1"/>
        <end position="58"/>
    </location>
</feature>
<sequence length="310" mass="32964">MLDHRLVVLRTFAVCGTVTAAAAALGYSPSAVSAQLREYQRALGVKLVVKDGRGLRLTAAGAALVERADDLIALWEEVHGQVRAADREVAPALIRLGGFSTATASLLSPVAARLRRDHPSLDVHIIEADPERCVDLLIAERLDLAVIVSMQARPEATDSMIEQVPLLDDPLDVLVPAAHPLAERSAVSLEELAGEPWITDRPGTPYRALFVTAFTSVGATPKVVHQVSDWGSQESLVSNGLGVAFIPRLMRLGSDSGAVRIPLKGDTAPTRRILAVLRRGSRSHQIFAEALDALGAAAREIQSLTAPQGG</sequence>
<evidence type="ECO:0000256" key="4">
    <source>
        <dbReference type="ARBA" id="ARBA00023163"/>
    </source>
</evidence>
<dbReference type="InterPro" id="IPR005119">
    <property type="entry name" value="LysR_subst-bd"/>
</dbReference>
<comment type="similarity">
    <text evidence="1">Belongs to the LysR transcriptional regulatory family.</text>
</comment>
<dbReference type="SUPFAM" id="SSF46785">
    <property type="entry name" value="Winged helix' DNA-binding domain"/>
    <property type="match status" value="1"/>
</dbReference>
<dbReference type="Proteomes" id="UP001500984">
    <property type="component" value="Unassembled WGS sequence"/>
</dbReference>
<accession>A0ABN2WIS5</accession>
<protein>
    <submittedName>
        <fullName evidence="7">LysR family transcriptional regulator</fullName>
    </submittedName>
</protein>
<dbReference type="InterPro" id="IPR036390">
    <property type="entry name" value="WH_DNA-bd_sf"/>
</dbReference>
<dbReference type="RefSeq" id="WP_291799274.1">
    <property type="nucleotide sequence ID" value="NZ_BAAAPZ010000003.1"/>
</dbReference>
<feature type="chain" id="PRO_5047279242" evidence="5">
    <location>
        <begin position="21"/>
        <end position="310"/>
    </location>
</feature>
<keyword evidence="4" id="KW-0804">Transcription</keyword>
<evidence type="ECO:0000313" key="8">
    <source>
        <dbReference type="Proteomes" id="UP001500984"/>
    </source>
</evidence>
<dbReference type="InterPro" id="IPR000847">
    <property type="entry name" value="LysR_HTH_N"/>
</dbReference>
<evidence type="ECO:0000256" key="5">
    <source>
        <dbReference type="SAM" id="SignalP"/>
    </source>
</evidence>